<dbReference type="OrthoDB" id="8014652at2759"/>
<evidence type="ECO:0000313" key="3">
    <source>
        <dbReference type="Proteomes" id="UP000594454"/>
    </source>
</evidence>
<name>A0A7R8V6X2_HERIL</name>
<evidence type="ECO:0000313" key="2">
    <source>
        <dbReference type="EMBL" id="CAD7093983.1"/>
    </source>
</evidence>
<accession>A0A7R8V6X2</accession>
<dbReference type="Proteomes" id="UP000594454">
    <property type="component" value="Chromosome 7"/>
</dbReference>
<sequence>MITGVGPSMPAALTKWGNPTRPIRSSGLFGQFMVTPAKNALFVINGKSKMVNCEIGGIDHPVAVIWIHSPTIYSSSNGSGTNGAVAGTRSNGRGDNNRTNENSTVNRGKRLDQDTASISK</sequence>
<organism evidence="2 3">
    <name type="scientific">Hermetia illucens</name>
    <name type="common">Black soldier fly</name>
    <dbReference type="NCBI Taxonomy" id="343691"/>
    <lineage>
        <taxon>Eukaryota</taxon>
        <taxon>Metazoa</taxon>
        <taxon>Ecdysozoa</taxon>
        <taxon>Arthropoda</taxon>
        <taxon>Hexapoda</taxon>
        <taxon>Insecta</taxon>
        <taxon>Pterygota</taxon>
        <taxon>Neoptera</taxon>
        <taxon>Endopterygota</taxon>
        <taxon>Diptera</taxon>
        <taxon>Brachycera</taxon>
        <taxon>Stratiomyomorpha</taxon>
        <taxon>Stratiomyidae</taxon>
        <taxon>Hermetiinae</taxon>
        <taxon>Hermetia</taxon>
    </lineage>
</organism>
<dbReference type="InParanoid" id="A0A7R8V6X2"/>
<feature type="compositionally biased region" description="Polar residues" evidence="1">
    <location>
        <begin position="88"/>
        <end position="106"/>
    </location>
</feature>
<reference evidence="2 3" key="1">
    <citation type="submission" date="2020-11" db="EMBL/GenBank/DDBJ databases">
        <authorList>
            <person name="Wallbank WR R."/>
            <person name="Pardo Diaz C."/>
            <person name="Kozak K."/>
            <person name="Martin S."/>
            <person name="Jiggins C."/>
            <person name="Moest M."/>
            <person name="Warren A I."/>
            <person name="Generalovic N T."/>
            <person name="Byers J.R.P. K."/>
            <person name="Montejo-Kovacevich G."/>
            <person name="Yen C E."/>
        </authorList>
    </citation>
    <scope>NUCLEOTIDE SEQUENCE [LARGE SCALE GENOMIC DNA]</scope>
</reference>
<keyword evidence="3" id="KW-1185">Reference proteome</keyword>
<feature type="region of interest" description="Disordered" evidence="1">
    <location>
        <begin position="74"/>
        <end position="120"/>
    </location>
</feature>
<dbReference type="AlphaFoldDB" id="A0A7R8V6X2"/>
<protein>
    <recommendedName>
        <fullName evidence="4">Ig-like domain-containing protein</fullName>
    </recommendedName>
</protein>
<evidence type="ECO:0008006" key="4">
    <source>
        <dbReference type="Google" id="ProtNLM"/>
    </source>
</evidence>
<evidence type="ECO:0000256" key="1">
    <source>
        <dbReference type="SAM" id="MobiDB-lite"/>
    </source>
</evidence>
<gene>
    <name evidence="2" type="ORF">HERILL_LOCUS16228</name>
</gene>
<dbReference type="EMBL" id="LR899015">
    <property type="protein sequence ID" value="CAD7093983.1"/>
    <property type="molecule type" value="Genomic_DNA"/>
</dbReference>
<proteinExistence type="predicted"/>